<dbReference type="InterPro" id="IPR029058">
    <property type="entry name" value="AB_hydrolase_fold"/>
</dbReference>
<dbReference type="InterPro" id="IPR022742">
    <property type="entry name" value="Hydrolase_4"/>
</dbReference>
<dbReference type="Pfam" id="PF12146">
    <property type="entry name" value="Hydrolase_4"/>
    <property type="match status" value="1"/>
</dbReference>
<feature type="compositionally biased region" description="Basic and acidic residues" evidence="4">
    <location>
        <begin position="66"/>
        <end position="82"/>
    </location>
</feature>
<evidence type="ECO:0000256" key="4">
    <source>
        <dbReference type="SAM" id="MobiDB-lite"/>
    </source>
</evidence>
<dbReference type="eggNOG" id="ENOG502QQUD">
    <property type="taxonomic scope" value="Eukaryota"/>
</dbReference>
<dbReference type="Proteomes" id="UP000030645">
    <property type="component" value="Unassembled WGS sequence"/>
</dbReference>
<dbReference type="InterPro" id="IPR007130">
    <property type="entry name" value="DAGAT"/>
</dbReference>
<feature type="region of interest" description="Disordered" evidence="4">
    <location>
        <begin position="66"/>
        <end position="90"/>
    </location>
</feature>
<feature type="domain" description="Serine aminopeptidase S33" evidence="5">
    <location>
        <begin position="190"/>
        <end position="385"/>
    </location>
</feature>
<comment type="similarity">
    <text evidence="1">Belongs to the diacylglycerol acyltransferase family.</text>
</comment>
<dbReference type="Gene3D" id="3.40.50.1820">
    <property type="entry name" value="alpha/beta hydrolase"/>
    <property type="match status" value="1"/>
</dbReference>
<evidence type="ECO:0000256" key="1">
    <source>
        <dbReference type="ARBA" id="ARBA00005420"/>
    </source>
</evidence>
<evidence type="ECO:0000259" key="5">
    <source>
        <dbReference type="Pfam" id="PF12146"/>
    </source>
</evidence>
<evidence type="ECO:0000256" key="2">
    <source>
        <dbReference type="ARBA" id="ARBA00022679"/>
    </source>
</evidence>
<dbReference type="STRING" id="981085.W9R4F1"/>
<dbReference type="PANTHER" id="PTHR22753">
    <property type="entry name" value="TRANSMEMBRANE PROTEIN 68"/>
    <property type="match status" value="1"/>
</dbReference>
<dbReference type="PANTHER" id="PTHR22753:SF14">
    <property type="entry name" value="MONOACYLGLYCEROL_DIACYLGLYCEROL O-ACYLTRANSFERASE"/>
    <property type="match status" value="1"/>
</dbReference>
<sequence length="718" mass="80141">MASVTTFKIPPFLGLNSQNRPQYCRWRVHNLGGGGDNSAVLSSDVASVLNGASVVGKIETLIDHGNGRLKKPQEEQVEEKRSHPVNGNDVPEKLEPFWDDGYGTETVKDYFYDVQEMIKPDGGPPRWFSPISCGRPLKDSPVLLFLPGIDGTGMGLILHHKALGKFFEVRCLHIPVNDRTPFEGLVKFVEETVRLEHASSPNKPIYLVGDSFGGCLSLAVAARNPTIDLVLILVNPATSFGRSQLQPFFPILEAMPDVLHTAVPYLLSYIMGDPTKMAMVNVESKLPPIQRLEKMSQNLTDMLPCLSSLADIIPRDALLWKLKLLKSAAAYANSRLHAVKAEVLVLASGKDNMVPSKNEAERLNKSLQNCTVRHFKDSGHTFLLEDGISLMTIIKGTSKYRRSRRHDYVSDFLPPSRKEFEIAFEEMIGLLRIASGAVSFSTLENGKIVKGLSGVPSQGPVLLVGYHNIMGFELYSLVEEYLREKNIVLRGVAHPQLFVANSESSSPEFSMADWFRIFGALPVTASNLFKLLSSKSHVLLYPGGAREALHYKGEAYKLFWPDQPEFVRMAARFGATIVPFGAVGEDDILDLVLDYNDLLKIPVINDYIRNANRSAVRVRDESKGEVASENLFIPGLLPKLPGRYYYMFGKPIETKGKENILKDRDNANELYLQIKSEVEHCLAYLLKKREEDPYRNVIDRTVYKALYGPSNEVPTFEP</sequence>
<keyword evidence="2 6" id="KW-0808">Transferase</keyword>
<organism evidence="6 7">
    <name type="scientific">Morus notabilis</name>
    <dbReference type="NCBI Taxonomy" id="981085"/>
    <lineage>
        <taxon>Eukaryota</taxon>
        <taxon>Viridiplantae</taxon>
        <taxon>Streptophyta</taxon>
        <taxon>Embryophyta</taxon>
        <taxon>Tracheophyta</taxon>
        <taxon>Spermatophyta</taxon>
        <taxon>Magnoliopsida</taxon>
        <taxon>eudicotyledons</taxon>
        <taxon>Gunneridae</taxon>
        <taxon>Pentapetalae</taxon>
        <taxon>rosids</taxon>
        <taxon>fabids</taxon>
        <taxon>Rosales</taxon>
        <taxon>Moraceae</taxon>
        <taxon>Moreae</taxon>
        <taxon>Morus</taxon>
    </lineage>
</organism>
<dbReference type="Pfam" id="PF03982">
    <property type="entry name" value="DAGAT"/>
    <property type="match status" value="1"/>
</dbReference>
<dbReference type="KEGG" id="mnt:21393539"/>
<evidence type="ECO:0000313" key="6">
    <source>
        <dbReference type="EMBL" id="EXB67671.1"/>
    </source>
</evidence>
<proteinExistence type="inferred from homology"/>
<dbReference type="GO" id="GO:0004144">
    <property type="term" value="F:diacylglycerol O-acyltransferase activity"/>
    <property type="evidence" value="ECO:0007669"/>
    <property type="project" value="UniProtKB-ARBA"/>
</dbReference>
<accession>W9R4F1</accession>
<name>W9R4F1_9ROSA</name>
<dbReference type="EMBL" id="KE344566">
    <property type="protein sequence ID" value="EXB67671.1"/>
    <property type="molecule type" value="Genomic_DNA"/>
</dbReference>
<dbReference type="CDD" id="cd07987">
    <property type="entry name" value="LPLAT_MGAT-like"/>
    <property type="match status" value="1"/>
</dbReference>
<gene>
    <name evidence="6" type="ORF">L484_010239</name>
</gene>
<keyword evidence="3 6" id="KW-0012">Acyltransferase</keyword>
<reference evidence="7" key="1">
    <citation type="submission" date="2013-01" db="EMBL/GenBank/DDBJ databases">
        <title>Draft Genome Sequence of a Mulberry Tree, Morus notabilis C.K. Schneid.</title>
        <authorList>
            <person name="He N."/>
            <person name="Zhao S."/>
        </authorList>
    </citation>
    <scope>NUCLEOTIDE SEQUENCE</scope>
</reference>
<dbReference type="AlphaFoldDB" id="W9R4F1"/>
<dbReference type="GO" id="GO:0019432">
    <property type="term" value="P:triglyceride biosynthetic process"/>
    <property type="evidence" value="ECO:0007669"/>
    <property type="project" value="UniProtKB-ARBA"/>
</dbReference>
<keyword evidence="7" id="KW-1185">Reference proteome</keyword>
<dbReference type="SUPFAM" id="SSF53474">
    <property type="entry name" value="alpha/beta-Hydrolases"/>
    <property type="match status" value="1"/>
</dbReference>
<dbReference type="GO" id="GO:0016020">
    <property type="term" value="C:membrane"/>
    <property type="evidence" value="ECO:0007669"/>
    <property type="project" value="TreeGrafter"/>
</dbReference>
<evidence type="ECO:0000256" key="3">
    <source>
        <dbReference type="ARBA" id="ARBA00023315"/>
    </source>
</evidence>
<evidence type="ECO:0000313" key="7">
    <source>
        <dbReference type="Proteomes" id="UP000030645"/>
    </source>
</evidence>
<dbReference type="OrthoDB" id="44277at2759"/>
<protein>
    <submittedName>
        <fullName evidence="6">Acyltransferase-like protein</fullName>
    </submittedName>
</protein>